<sequence>MGGRREEILDAALAIADEHGLDAVSMRAVAERVGVTPMALYRHVSDKAALLDGIVGRLLAALLPSDGDRGRAWDERLNALAHACRAITQRHPWAAHLLFSRPAVTPDAVRAVDVIYCALIEAGIPEREVPRLERLVSTFVLGFAASEAAGRFNPGTGDPRSRRGRLPDGDLPGHSRLAPWLNLPVDLDAEFKADLDDVLALIKAAARKQG</sequence>
<dbReference type="AlphaFoldDB" id="A0A8J3TXQ9"/>
<gene>
    <name evidence="6" type="ORF">Pmi06nite_76590</name>
</gene>
<dbReference type="Proteomes" id="UP000650628">
    <property type="component" value="Unassembled WGS sequence"/>
</dbReference>
<dbReference type="SUPFAM" id="SSF48498">
    <property type="entry name" value="Tetracyclin repressor-like, C-terminal domain"/>
    <property type="match status" value="1"/>
</dbReference>
<dbReference type="InterPro" id="IPR004111">
    <property type="entry name" value="Repressor_TetR_C"/>
</dbReference>
<keyword evidence="7" id="KW-1185">Reference proteome</keyword>
<evidence type="ECO:0000256" key="2">
    <source>
        <dbReference type="ARBA" id="ARBA00023125"/>
    </source>
</evidence>
<keyword evidence="1" id="KW-0805">Transcription regulation</keyword>
<dbReference type="Pfam" id="PF02909">
    <property type="entry name" value="TetR_C_1"/>
    <property type="match status" value="1"/>
</dbReference>
<evidence type="ECO:0000256" key="3">
    <source>
        <dbReference type="ARBA" id="ARBA00023163"/>
    </source>
</evidence>
<dbReference type="PROSITE" id="PS50977">
    <property type="entry name" value="HTH_TETR_2"/>
    <property type="match status" value="1"/>
</dbReference>
<dbReference type="InterPro" id="IPR050109">
    <property type="entry name" value="HTH-type_TetR-like_transc_reg"/>
</dbReference>
<comment type="caution">
    <text evidence="6">The sequence shown here is derived from an EMBL/GenBank/DDBJ whole genome shotgun (WGS) entry which is preliminary data.</text>
</comment>
<dbReference type="PRINTS" id="PR00455">
    <property type="entry name" value="HTHTETR"/>
</dbReference>
<organism evidence="6 7">
    <name type="scientific">Planotetraspora mira</name>
    <dbReference type="NCBI Taxonomy" id="58121"/>
    <lineage>
        <taxon>Bacteria</taxon>
        <taxon>Bacillati</taxon>
        <taxon>Actinomycetota</taxon>
        <taxon>Actinomycetes</taxon>
        <taxon>Streptosporangiales</taxon>
        <taxon>Streptosporangiaceae</taxon>
        <taxon>Planotetraspora</taxon>
    </lineage>
</organism>
<accession>A0A8J3TXQ9</accession>
<dbReference type="RefSeq" id="WP_203958024.1">
    <property type="nucleotide sequence ID" value="NZ_BOOO01000048.1"/>
</dbReference>
<dbReference type="InterPro" id="IPR009057">
    <property type="entry name" value="Homeodomain-like_sf"/>
</dbReference>
<keyword evidence="3" id="KW-0804">Transcription</keyword>
<evidence type="ECO:0000256" key="1">
    <source>
        <dbReference type="ARBA" id="ARBA00023015"/>
    </source>
</evidence>
<dbReference type="GO" id="GO:0045892">
    <property type="term" value="P:negative regulation of DNA-templated transcription"/>
    <property type="evidence" value="ECO:0007669"/>
    <property type="project" value="InterPro"/>
</dbReference>
<dbReference type="SUPFAM" id="SSF46689">
    <property type="entry name" value="Homeodomain-like"/>
    <property type="match status" value="1"/>
</dbReference>
<evidence type="ECO:0000313" key="6">
    <source>
        <dbReference type="EMBL" id="GII34217.1"/>
    </source>
</evidence>
<dbReference type="Pfam" id="PF00440">
    <property type="entry name" value="TetR_N"/>
    <property type="match status" value="1"/>
</dbReference>
<evidence type="ECO:0000313" key="7">
    <source>
        <dbReference type="Proteomes" id="UP000650628"/>
    </source>
</evidence>
<evidence type="ECO:0000259" key="5">
    <source>
        <dbReference type="PROSITE" id="PS50977"/>
    </source>
</evidence>
<name>A0A8J3TXQ9_9ACTN</name>
<keyword evidence="2 4" id="KW-0238">DNA-binding</keyword>
<dbReference type="InterPro" id="IPR001647">
    <property type="entry name" value="HTH_TetR"/>
</dbReference>
<dbReference type="PANTHER" id="PTHR30055:SF234">
    <property type="entry name" value="HTH-TYPE TRANSCRIPTIONAL REGULATOR BETI"/>
    <property type="match status" value="1"/>
</dbReference>
<feature type="DNA-binding region" description="H-T-H motif" evidence="4">
    <location>
        <begin position="25"/>
        <end position="44"/>
    </location>
</feature>
<dbReference type="InterPro" id="IPR036271">
    <property type="entry name" value="Tet_transcr_reg_TetR-rel_C_sf"/>
</dbReference>
<reference evidence="6 7" key="1">
    <citation type="submission" date="2021-01" db="EMBL/GenBank/DDBJ databases">
        <title>Whole genome shotgun sequence of Planotetraspora mira NBRC 15435.</title>
        <authorList>
            <person name="Komaki H."/>
            <person name="Tamura T."/>
        </authorList>
    </citation>
    <scope>NUCLEOTIDE SEQUENCE [LARGE SCALE GENOMIC DNA]</scope>
    <source>
        <strain evidence="6 7">NBRC 15435</strain>
    </source>
</reference>
<dbReference type="Gene3D" id="1.10.357.10">
    <property type="entry name" value="Tetracycline Repressor, domain 2"/>
    <property type="match status" value="1"/>
</dbReference>
<dbReference type="GO" id="GO:0003700">
    <property type="term" value="F:DNA-binding transcription factor activity"/>
    <property type="evidence" value="ECO:0007669"/>
    <property type="project" value="TreeGrafter"/>
</dbReference>
<dbReference type="PANTHER" id="PTHR30055">
    <property type="entry name" value="HTH-TYPE TRANSCRIPTIONAL REGULATOR RUTR"/>
    <property type="match status" value="1"/>
</dbReference>
<dbReference type="EMBL" id="BOOO01000048">
    <property type="protein sequence ID" value="GII34217.1"/>
    <property type="molecule type" value="Genomic_DNA"/>
</dbReference>
<protein>
    <submittedName>
        <fullName evidence="6">TetR family transcriptional regulator</fullName>
    </submittedName>
</protein>
<dbReference type="GO" id="GO:0000976">
    <property type="term" value="F:transcription cis-regulatory region binding"/>
    <property type="evidence" value="ECO:0007669"/>
    <property type="project" value="TreeGrafter"/>
</dbReference>
<feature type="domain" description="HTH tetR-type" evidence="5">
    <location>
        <begin position="2"/>
        <end position="62"/>
    </location>
</feature>
<proteinExistence type="predicted"/>
<evidence type="ECO:0000256" key="4">
    <source>
        <dbReference type="PROSITE-ProRule" id="PRU00335"/>
    </source>
</evidence>
<dbReference type="Gene3D" id="1.10.10.60">
    <property type="entry name" value="Homeodomain-like"/>
    <property type="match status" value="1"/>
</dbReference>